<dbReference type="GO" id="GO:0005634">
    <property type="term" value="C:nucleus"/>
    <property type="evidence" value="ECO:0007669"/>
    <property type="project" value="UniProtKB-SubCell"/>
</dbReference>
<feature type="region of interest" description="Disordered" evidence="7">
    <location>
        <begin position="473"/>
        <end position="510"/>
    </location>
</feature>
<feature type="region of interest" description="Disordered" evidence="7">
    <location>
        <begin position="436"/>
        <end position="456"/>
    </location>
</feature>
<proteinExistence type="inferred from homology"/>
<feature type="region of interest" description="Disordered" evidence="7">
    <location>
        <begin position="772"/>
        <end position="887"/>
    </location>
</feature>
<dbReference type="InterPro" id="IPR027511">
    <property type="entry name" value="ENOPH1_eukaryotes"/>
</dbReference>
<feature type="compositionally biased region" description="Polar residues" evidence="7">
    <location>
        <begin position="497"/>
        <end position="507"/>
    </location>
</feature>
<dbReference type="GO" id="GO:0000287">
    <property type="term" value="F:magnesium ion binding"/>
    <property type="evidence" value="ECO:0007669"/>
    <property type="project" value="UniProtKB-UniRule"/>
</dbReference>
<evidence type="ECO:0000256" key="7">
    <source>
        <dbReference type="SAM" id="MobiDB-lite"/>
    </source>
</evidence>
<dbReference type="Proteomes" id="UP000502823">
    <property type="component" value="Unassembled WGS sequence"/>
</dbReference>
<dbReference type="HAMAP" id="MF_01681">
    <property type="entry name" value="Salvage_MtnC"/>
    <property type="match status" value="1"/>
</dbReference>
<feature type="compositionally biased region" description="Basic and acidic residues" evidence="7">
    <location>
        <begin position="292"/>
        <end position="303"/>
    </location>
</feature>
<dbReference type="EC" id="3.1.3.77" evidence="6"/>
<name>A0A6L2PE56_COPFO</name>
<dbReference type="InterPro" id="IPR023214">
    <property type="entry name" value="HAD_sf"/>
</dbReference>
<keyword evidence="3 6" id="KW-0378">Hydrolase</keyword>
<comment type="pathway">
    <text evidence="6">Amino-acid biosynthesis; L-methionine biosynthesis via salvage pathway; L-methionine from S-methyl-5-thio-alpha-D-ribose 1-phosphate: step 3/6.</text>
</comment>
<feature type="compositionally biased region" description="Basic and acidic residues" evidence="7">
    <location>
        <begin position="436"/>
        <end position="451"/>
    </location>
</feature>
<keyword evidence="6" id="KW-0963">Cytoplasm</keyword>
<keyword evidence="9" id="KW-1185">Reference proteome</keyword>
<dbReference type="CDD" id="cd01629">
    <property type="entry name" value="HAD_EP"/>
    <property type="match status" value="1"/>
</dbReference>
<keyword evidence="2 6" id="KW-0479">Metal-binding</keyword>
<evidence type="ECO:0000256" key="6">
    <source>
        <dbReference type="HAMAP-Rule" id="MF_03117"/>
    </source>
</evidence>
<dbReference type="Gene3D" id="3.40.50.1000">
    <property type="entry name" value="HAD superfamily/HAD-like"/>
    <property type="match status" value="1"/>
</dbReference>
<evidence type="ECO:0000313" key="8">
    <source>
        <dbReference type="EMBL" id="GFG30764.1"/>
    </source>
</evidence>
<feature type="compositionally biased region" description="Basic and acidic residues" evidence="7">
    <location>
        <begin position="350"/>
        <end position="362"/>
    </location>
</feature>
<dbReference type="SFLD" id="SFLDG01129">
    <property type="entry name" value="C1.5:_HAD__Beta-PGM__Phosphata"/>
    <property type="match status" value="1"/>
</dbReference>
<dbReference type="InterPro" id="IPR036412">
    <property type="entry name" value="HAD-like_sf"/>
</dbReference>
<dbReference type="UniPathway" id="UPA00904">
    <property type="reaction ID" value="UER00876"/>
</dbReference>
<comment type="cofactor">
    <cofactor evidence="6">
        <name>Mg(2+)</name>
        <dbReference type="ChEBI" id="CHEBI:18420"/>
    </cofactor>
    <text evidence="6">Binds 1 Mg(2+) ion per subunit.</text>
</comment>
<feature type="compositionally biased region" description="Polar residues" evidence="7">
    <location>
        <begin position="309"/>
        <end position="320"/>
    </location>
</feature>
<evidence type="ECO:0000256" key="2">
    <source>
        <dbReference type="ARBA" id="ARBA00022723"/>
    </source>
</evidence>
<feature type="compositionally biased region" description="Basic and acidic residues" evidence="7">
    <location>
        <begin position="800"/>
        <end position="815"/>
    </location>
</feature>
<comment type="subunit">
    <text evidence="6">Monomer.</text>
</comment>
<dbReference type="GO" id="GO:0019509">
    <property type="term" value="P:L-methionine salvage from methylthioadenosine"/>
    <property type="evidence" value="ECO:0007669"/>
    <property type="project" value="UniProtKB-UniRule"/>
</dbReference>
<dbReference type="NCBIfam" id="TIGR01691">
    <property type="entry name" value="enolase-ppase"/>
    <property type="match status" value="1"/>
</dbReference>
<comment type="pathway">
    <text evidence="6">Amino-acid biosynthesis; L-methionine biosynthesis via salvage pathway; L-methionine from S-methyl-5-thio-alpha-D-ribose 1-phosphate: step 4/6.</text>
</comment>
<keyword evidence="5 6" id="KW-0486">Methionine biosynthesis</keyword>
<feature type="compositionally biased region" description="Basic and acidic residues" evidence="7">
    <location>
        <begin position="649"/>
        <end position="668"/>
    </location>
</feature>
<dbReference type="SFLD" id="SFLDG01133">
    <property type="entry name" value="C1.5.4:_Enolase-phosphatase_Li"/>
    <property type="match status" value="1"/>
</dbReference>
<dbReference type="SFLD" id="SFLDF00044">
    <property type="entry name" value="enolase-phosphatase"/>
    <property type="match status" value="1"/>
</dbReference>
<dbReference type="OrthoDB" id="272500at2759"/>
<feature type="compositionally biased region" description="Basic and acidic residues" evidence="7">
    <location>
        <begin position="688"/>
        <end position="706"/>
    </location>
</feature>
<dbReference type="GO" id="GO:0043874">
    <property type="term" value="F:acireductone synthase activity"/>
    <property type="evidence" value="ECO:0007669"/>
    <property type="project" value="UniProtKB-EC"/>
</dbReference>
<evidence type="ECO:0000256" key="3">
    <source>
        <dbReference type="ARBA" id="ARBA00022801"/>
    </source>
</evidence>
<dbReference type="InParanoid" id="A0A6L2PE56"/>
<dbReference type="GO" id="GO:0005737">
    <property type="term" value="C:cytoplasm"/>
    <property type="evidence" value="ECO:0007669"/>
    <property type="project" value="UniProtKB-SubCell"/>
</dbReference>
<dbReference type="HAMAP" id="MF_03117">
    <property type="entry name" value="Salvage_MtnC_euk"/>
    <property type="match status" value="1"/>
</dbReference>
<reference evidence="9" key="1">
    <citation type="submission" date="2020-01" db="EMBL/GenBank/DDBJ databases">
        <title>Draft genome sequence of the Termite Coptotermes fromosanus.</title>
        <authorList>
            <person name="Itakura S."/>
            <person name="Yosikawa Y."/>
            <person name="Umezawa K."/>
        </authorList>
    </citation>
    <scope>NUCLEOTIDE SEQUENCE [LARGE SCALE GENOMIC DNA]</scope>
</reference>
<dbReference type="PANTHER" id="PTHR20371:SF1">
    <property type="entry name" value="ENOLASE-PHOSPHATASE E1"/>
    <property type="match status" value="1"/>
</dbReference>
<evidence type="ECO:0000313" key="9">
    <source>
        <dbReference type="Proteomes" id="UP000502823"/>
    </source>
</evidence>
<keyword evidence="1 6" id="KW-0028">Amino-acid biosynthesis</keyword>
<dbReference type="Pfam" id="PF00702">
    <property type="entry name" value="Hydrolase"/>
    <property type="match status" value="1"/>
</dbReference>
<feature type="compositionally biased region" description="Polar residues" evidence="7">
    <location>
        <begin position="281"/>
        <end position="291"/>
    </location>
</feature>
<feature type="compositionally biased region" description="Polar residues" evidence="7">
    <location>
        <begin position="707"/>
        <end position="723"/>
    </location>
</feature>
<feature type="binding site" evidence="6">
    <location>
        <position position="191"/>
    </location>
    <ligand>
        <name>substrate</name>
    </ligand>
</feature>
<dbReference type="FunFam" id="3.40.50.1000:FF:000079">
    <property type="entry name" value="Enolase-phosphatase E1"/>
    <property type="match status" value="1"/>
</dbReference>
<keyword evidence="6" id="KW-0539">Nucleus</keyword>
<feature type="region of interest" description="Disordered" evidence="7">
    <location>
        <begin position="267"/>
        <end position="424"/>
    </location>
</feature>
<comment type="catalytic activity">
    <reaction evidence="6">
        <text>5-methylsulfanyl-2,3-dioxopentyl phosphate + H2O = 1,2-dihydroxy-5-(methylsulfanyl)pent-1-en-3-one + phosphate</text>
        <dbReference type="Rhea" id="RHEA:21700"/>
        <dbReference type="ChEBI" id="CHEBI:15377"/>
        <dbReference type="ChEBI" id="CHEBI:43474"/>
        <dbReference type="ChEBI" id="CHEBI:49252"/>
        <dbReference type="ChEBI" id="CHEBI:58828"/>
        <dbReference type="EC" id="3.1.3.77"/>
    </reaction>
</comment>
<feature type="binding site" evidence="6">
    <location>
        <begin position="157"/>
        <end position="158"/>
    </location>
    <ligand>
        <name>substrate</name>
    </ligand>
</feature>
<sequence>MAGGEKRIKHIDDLLPKARIVLVDIEGTTTSISFVKDTLFPYIRSNLESYLTAHWNDAEFQDDLLLLKEQAKQDEADKVDGVVAIPENDEGNAVEAVARNVLWQMDLDRKTKSLKQLQGHIMREGYEKGTLKGHVYSDVVPALKSWAHSGRQIYVYSSGSVEAQKLLFGHSEEGDLLELFAGHFDTSVGPKVESASYVNVVKKLECRSEDILFLTDVPREAKAAEKAGLQVALVVREGNEPLTEEDKTHFPVIRSFQDVVFEASAKRRKMSTDDEPHVTVESPTNEASDSSNSDKVKTVHKTEVANPESAGSGNVGSSSCEFEMMDVSSNDPNAKTDRTETEYQSTDIKVAAEDGDMKESGKTELAANGTGVSRTRSSPLELKTAEAADTEKESPKPRSKTAEENGSGKVSEMTDVELKSAGADVEVSKVETDVELNDTKIEHKEPERDVVSTKAGKTGLDINEIAANVEEAEVDAEEAGNTDPSVHEKNIELTAARNDSGSGSATVDSKELEIGLGDTKTSFVDAAAEANAGDTGGTVDAETDSSHKEVKLQGTEADTQNTKVDDSGVEENSNTEMSEVDVVSTETEGKIGGESGEITDYTDVKTGDAKAAEIMDTDNMAIQMKAEVTGGMEMESAKLGEQDETLRKALDVKSGENVSVKEKGESSKVSEGASVNKEGEVSKLQSEITDKTESDITLRQLPEKHSVNASSADNCAPGNNKSVESTKAEHSKSTAEQNTELPAAHACREESSSDLKSAVADKILEGKVEDISNTVANSGSEFPVAASNVDTAEADANTNEDVKPVESKNEEEKGADGSSAVDDTTKENGLAATAENGKDDDISNNCPDSEHSGEVSDAEHDVKVKKLSTDGSGSKDDATPITGVASS</sequence>
<feature type="compositionally biased region" description="Basic and acidic residues" evidence="7">
    <location>
        <begin position="848"/>
        <end position="878"/>
    </location>
</feature>
<evidence type="ECO:0000256" key="4">
    <source>
        <dbReference type="ARBA" id="ARBA00022842"/>
    </source>
</evidence>
<gene>
    <name evidence="8" type="ORF">Cfor_00164</name>
</gene>
<dbReference type="SFLD" id="SFLDS00003">
    <property type="entry name" value="Haloacid_Dehalogenase"/>
    <property type="match status" value="1"/>
</dbReference>
<evidence type="ECO:0000256" key="5">
    <source>
        <dbReference type="ARBA" id="ARBA00023167"/>
    </source>
</evidence>
<dbReference type="SUPFAM" id="SSF56784">
    <property type="entry name" value="HAD-like"/>
    <property type="match status" value="1"/>
</dbReference>
<protein>
    <recommendedName>
        <fullName evidence="6">Enolase-phosphatase E1</fullName>
        <ecNumber evidence="6">3.1.3.77</ecNumber>
    </recommendedName>
    <alternativeName>
        <fullName evidence="6">2,3-diketo-5-methylthio-1-phosphopentane phosphatase</fullName>
    </alternativeName>
</protein>
<comment type="subcellular location">
    <subcellularLocation>
        <location evidence="6">Cytoplasm</location>
    </subcellularLocation>
    <subcellularLocation>
        <location evidence="6">Nucleus</location>
    </subcellularLocation>
</comment>
<feature type="binding site" evidence="6">
    <location>
        <position position="24"/>
    </location>
    <ligand>
        <name>Mg(2+)</name>
        <dbReference type="ChEBI" id="CHEBI:18420"/>
    </ligand>
</feature>
<comment type="similarity">
    <text evidence="6">Belongs to the HAD-like hydrolase superfamily. MasA/MtnC family.</text>
</comment>
<dbReference type="Gene3D" id="1.10.720.60">
    <property type="match status" value="1"/>
</dbReference>
<feature type="binding site" evidence="6">
    <location>
        <position position="26"/>
    </location>
    <ligand>
        <name>Mg(2+)</name>
        <dbReference type="ChEBI" id="CHEBI:18420"/>
    </ligand>
</feature>
<keyword evidence="4 6" id="KW-0460">Magnesium</keyword>
<feature type="region of interest" description="Disordered" evidence="7">
    <location>
        <begin position="529"/>
        <end position="604"/>
    </location>
</feature>
<feature type="compositionally biased region" description="Basic and acidic residues" evidence="7">
    <location>
        <begin position="724"/>
        <end position="733"/>
    </location>
</feature>
<dbReference type="InterPro" id="IPR023943">
    <property type="entry name" value="Enolase-ppase_E1"/>
</dbReference>
<feature type="compositionally biased region" description="Basic and acidic residues" evidence="7">
    <location>
        <begin position="383"/>
        <end position="403"/>
    </location>
</feature>
<comment type="caution">
    <text evidence="8">The sequence shown here is derived from an EMBL/GenBank/DDBJ whole genome shotgun (WGS) entry which is preliminary data.</text>
</comment>
<accession>A0A6L2PE56</accession>
<evidence type="ECO:0000256" key="1">
    <source>
        <dbReference type="ARBA" id="ARBA00022605"/>
    </source>
</evidence>
<feature type="region of interest" description="Disordered" evidence="7">
    <location>
        <begin position="649"/>
        <end position="756"/>
    </location>
</feature>
<dbReference type="AlphaFoldDB" id="A0A6L2PE56"/>
<dbReference type="PANTHER" id="PTHR20371">
    <property type="entry name" value="ENOLASE-PHOSPHATASE E1"/>
    <property type="match status" value="1"/>
</dbReference>
<comment type="function">
    <text evidence="6">Bifunctional enzyme that catalyzes the enolization of 2,3-diketo-5-methylthiopentyl-1-phosphate (DK-MTP-1-P) into the intermediate 2-hydroxy-3-keto-5-methylthiopentenyl-1-phosphate (HK-MTPenyl-1-P), which is then dephosphorylated to form the acireductone 1,2-dihydroxy-3-keto-5-methylthiopentene (DHK-MTPene).</text>
</comment>
<dbReference type="EMBL" id="BLKM01010615">
    <property type="protein sequence ID" value="GFG30764.1"/>
    <property type="molecule type" value="Genomic_DNA"/>
</dbReference>
<organism evidence="8 9">
    <name type="scientific">Coptotermes formosanus</name>
    <name type="common">Formosan subterranean termite</name>
    <dbReference type="NCBI Taxonomy" id="36987"/>
    <lineage>
        <taxon>Eukaryota</taxon>
        <taxon>Metazoa</taxon>
        <taxon>Ecdysozoa</taxon>
        <taxon>Arthropoda</taxon>
        <taxon>Hexapoda</taxon>
        <taxon>Insecta</taxon>
        <taxon>Pterygota</taxon>
        <taxon>Neoptera</taxon>
        <taxon>Polyneoptera</taxon>
        <taxon>Dictyoptera</taxon>
        <taxon>Blattodea</taxon>
        <taxon>Blattoidea</taxon>
        <taxon>Termitoidae</taxon>
        <taxon>Rhinotermitidae</taxon>
        <taxon>Coptotermes</taxon>
    </lineage>
</organism>
<feature type="binding site" evidence="6">
    <location>
        <position position="216"/>
    </location>
    <ligand>
        <name>Mg(2+)</name>
        <dbReference type="ChEBI" id="CHEBI:18420"/>
    </ligand>
</feature>